<keyword evidence="2" id="KW-1185">Reference proteome</keyword>
<evidence type="ECO:0000313" key="2">
    <source>
        <dbReference type="Proteomes" id="UP000199352"/>
    </source>
</evidence>
<gene>
    <name evidence="1" type="ORF">SAMN05216188_11861</name>
</gene>
<accession>A0A1H9TDQ1</accession>
<dbReference type="AlphaFoldDB" id="A0A1H9TDQ1"/>
<sequence>MTPQTFRKKPVEIQARQLTAENVAEVAEWCGGLNVADLEWDYSQGAYYVPDGGGYVFAPFKTPGLVIRTLEGDHFAELTSFVICGVKGEFYSCKADIFAATYERI</sequence>
<dbReference type="OrthoDB" id="1814561at2"/>
<dbReference type="RefSeq" id="WP_089957365.1">
    <property type="nucleotide sequence ID" value="NZ_FOFR01000018.1"/>
</dbReference>
<protein>
    <submittedName>
        <fullName evidence="1">Uncharacterized protein</fullName>
    </submittedName>
</protein>
<dbReference type="EMBL" id="FOFR01000018">
    <property type="protein sequence ID" value="SER95375.1"/>
    <property type="molecule type" value="Genomic_DNA"/>
</dbReference>
<reference evidence="2" key="1">
    <citation type="submission" date="2016-10" db="EMBL/GenBank/DDBJ databases">
        <authorList>
            <person name="Varghese N."/>
            <person name="Submissions S."/>
        </authorList>
    </citation>
    <scope>NUCLEOTIDE SEQUENCE [LARGE SCALE GENOMIC DNA]</scope>
    <source>
        <strain evidence="2">CGMCC 4.3525</strain>
    </source>
</reference>
<proteinExistence type="predicted"/>
<evidence type="ECO:0000313" key="1">
    <source>
        <dbReference type="EMBL" id="SER95375.1"/>
    </source>
</evidence>
<dbReference type="STRING" id="402600.SAMN05216188_11861"/>
<organism evidence="1 2">
    <name type="scientific">Lentzea xinjiangensis</name>
    <dbReference type="NCBI Taxonomy" id="402600"/>
    <lineage>
        <taxon>Bacteria</taxon>
        <taxon>Bacillati</taxon>
        <taxon>Actinomycetota</taxon>
        <taxon>Actinomycetes</taxon>
        <taxon>Pseudonocardiales</taxon>
        <taxon>Pseudonocardiaceae</taxon>
        <taxon>Lentzea</taxon>
    </lineage>
</organism>
<dbReference type="Proteomes" id="UP000199352">
    <property type="component" value="Unassembled WGS sequence"/>
</dbReference>
<name>A0A1H9TDQ1_9PSEU</name>